<sequence>MEPNVVTKVVTDEVGITAKVINGLENFAFNRGIDLLEAIIIFIVGYVICRYIRQGIIKILEKGKVDPSARTFVSEIAFFFCLAIVTIIALSTAGVAAGTLAAAFGGIGLAIGLGLKDNIGNVASGIFILIFRPFSVGDYIAVGTNQGTVVDIRIMYTEISTMGNQMIVIPNSSLTNSVIMNYSSFNTRNLQFNIGVGYGTDLAHCIELLKEVFHENKYVMNKDDIAIYVNGLGDSSINIYIRATVLSEDYFTAQNELYIAIKKKLDDAGIDIPFPQVVVHQAKD</sequence>
<feature type="domain" description="Mechanosensitive ion channel MscS" evidence="8">
    <location>
        <begin position="119"/>
        <end position="183"/>
    </location>
</feature>
<evidence type="ECO:0000313" key="11">
    <source>
        <dbReference type="Proteomes" id="UP000320585"/>
    </source>
</evidence>
<feature type="domain" description="Mechanosensitive ion channel MscS C-terminal" evidence="9">
    <location>
        <begin position="192"/>
        <end position="272"/>
    </location>
</feature>
<keyword evidence="3" id="KW-1003">Cell membrane</keyword>
<evidence type="ECO:0000256" key="3">
    <source>
        <dbReference type="ARBA" id="ARBA00022475"/>
    </source>
</evidence>
<feature type="transmembrane region" description="Helical" evidence="7">
    <location>
        <begin position="35"/>
        <end position="52"/>
    </location>
</feature>
<evidence type="ECO:0000256" key="2">
    <source>
        <dbReference type="ARBA" id="ARBA00008017"/>
    </source>
</evidence>
<evidence type="ECO:0000256" key="1">
    <source>
        <dbReference type="ARBA" id="ARBA00004651"/>
    </source>
</evidence>
<dbReference type="Proteomes" id="UP000320585">
    <property type="component" value="Chromosome"/>
</dbReference>
<dbReference type="Gene3D" id="2.30.30.60">
    <property type="match status" value="1"/>
</dbReference>
<comment type="similarity">
    <text evidence="2">Belongs to the MscS (TC 1.A.23) family.</text>
</comment>
<keyword evidence="5 7" id="KW-1133">Transmembrane helix</keyword>
<feature type="transmembrane region" description="Helical" evidence="7">
    <location>
        <begin position="96"/>
        <end position="115"/>
    </location>
</feature>
<dbReference type="SUPFAM" id="SSF50182">
    <property type="entry name" value="Sm-like ribonucleoproteins"/>
    <property type="match status" value="1"/>
</dbReference>
<evidence type="ECO:0000256" key="4">
    <source>
        <dbReference type="ARBA" id="ARBA00022692"/>
    </source>
</evidence>
<dbReference type="InterPro" id="IPR011014">
    <property type="entry name" value="MscS_channel_TM-2"/>
</dbReference>
<dbReference type="Pfam" id="PF05552">
    <property type="entry name" value="MS_channel_1st_1"/>
    <property type="match status" value="1"/>
</dbReference>
<evidence type="ECO:0000256" key="7">
    <source>
        <dbReference type="SAM" id="Phobius"/>
    </source>
</evidence>
<dbReference type="InterPro" id="IPR011066">
    <property type="entry name" value="MscS_channel_C_sf"/>
</dbReference>
<dbReference type="RefSeq" id="WP_143332592.1">
    <property type="nucleotide sequence ID" value="NZ_AP019697.1"/>
</dbReference>
<reference evidence="11" key="1">
    <citation type="submission" date="2019-05" db="EMBL/GenBank/DDBJ databases">
        <title>Complete genome sequencing of Dialister sp. strain 5BBH33.</title>
        <authorList>
            <person name="Sakamoto M."/>
            <person name="Murakami T."/>
            <person name="Mori H."/>
        </authorList>
    </citation>
    <scope>NUCLEOTIDE SEQUENCE [LARGE SCALE GENOMIC DNA]</scope>
    <source>
        <strain evidence="11">5BBH33</strain>
    </source>
</reference>
<dbReference type="KEGG" id="dho:Dia5BBH33_12430"/>
<dbReference type="SUPFAM" id="SSF82689">
    <property type="entry name" value="Mechanosensitive channel protein MscS (YggB), C-terminal domain"/>
    <property type="match status" value="1"/>
</dbReference>
<dbReference type="Gene3D" id="3.30.70.100">
    <property type="match status" value="1"/>
</dbReference>
<dbReference type="GO" id="GO:0005886">
    <property type="term" value="C:plasma membrane"/>
    <property type="evidence" value="ECO:0007669"/>
    <property type="project" value="UniProtKB-SubCell"/>
</dbReference>
<dbReference type="InterPro" id="IPR008910">
    <property type="entry name" value="MSC_TM_helix"/>
</dbReference>
<dbReference type="InterPro" id="IPR049278">
    <property type="entry name" value="MS_channel_C"/>
</dbReference>
<dbReference type="AlphaFoldDB" id="A0A8D4UUN4"/>
<dbReference type="EMBL" id="AP019697">
    <property type="protein sequence ID" value="BBK25308.1"/>
    <property type="molecule type" value="Genomic_DNA"/>
</dbReference>
<comment type="subcellular location">
    <subcellularLocation>
        <location evidence="1">Cell membrane</location>
        <topology evidence="1">Multi-pass membrane protein</topology>
    </subcellularLocation>
</comment>
<keyword evidence="11" id="KW-1185">Reference proteome</keyword>
<dbReference type="GO" id="GO:0008381">
    <property type="term" value="F:mechanosensitive monoatomic ion channel activity"/>
    <property type="evidence" value="ECO:0007669"/>
    <property type="project" value="InterPro"/>
</dbReference>
<organism evidence="10 11">
    <name type="scientific">Dialister hominis</name>
    <dbReference type="NCBI Taxonomy" id="2582419"/>
    <lineage>
        <taxon>Bacteria</taxon>
        <taxon>Bacillati</taxon>
        <taxon>Bacillota</taxon>
        <taxon>Negativicutes</taxon>
        <taxon>Veillonellales</taxon>
        <taxon>Veillonellaceae</taxon>
        <taxon>Dialister</taxon>
    </lineage>
</organism>
<dbReference type="Gene3D" id="1.10.287.1260">
    <property type="match status" value="1"/>
</dbReference>
<name>A0A8D4UUN4_9FIRM</name>
<keyword evidence="4 7" id="KW-0812">Transmembrane</keyword>
<dbReference type="GeneID" id="92716469"/>
<dbReference type="InterPro" id="IPR010920">
    <property type="entry name" value="LSM_dom_sf"/>
</dbReference>
<evidence type="ECO:0000256" key="6">
    <source>
        <dbReference type="ARBA" id="ARBA00023136"/>
    </source>
</evidence>
<dbReference type="InterPro" id="IPR045275">
    <property type="entry name" value="MscS_archaea/bacteria_type"/>
</dbReference>
<proteinExistence type="inferred from homology"/>
<evidence type="ECO:0000256" key="5">
    <source>
        <dbReference type="ARBA" id="ARBA00022989"/>
    </source>
</evidence>
<dbReference type="PANTHER" id="PTHR30221:SF1">
    <property type="entry name" value="SMALL-CONDUCTANCE MECHANOSENSITIVE CHANNEL"/>
    <property type="match status" value="1"/>
</dbReference>
<dbReference type="Pfam" id="PF00924">
    <property type="entry name" value="MS_channel_2nd"/>
    <property type="match status" value="1"/>
</dbReference>
<accession>A0A8D4UUN4</accession>
<dbReference type="InterPro" id="IPR006685">
    <property type="entry name" value="MscS_channel_2nd"/>
</dbReference>
<evidence type="ECO:0000259" key="9">
    <source>
        <dbReference type="Pfam" id="PF21082"/>
    </source>
</evidence>
<evidence type="ECO:0000259" key="8">
    <source>
        <dbReference type="Pfam" id="PF00924"/>
    </source>
</evidence>
<keyword evidence="6 7" id="KW-0472">Membrane</keyword>
<protein>
    <submittedName>
        <fullName evidence="10">Mechanosensitive ion channel protein</fullName>
    </submittedName>
</protein>
<dbReference type="PANTHER" id="PTHR30221">
    <property type="entry name" value="SMALL-CONDUCTANCE MECHANOSENSITIVE CHANNEL"/>
    <property type="match status" value="1"/>
</dbReference>
<dbReference type="OrthoDB" id="9809206at2"/>
<dbReference type="Pfam" id="PF21082">
    <property type="entry name" value="MS_channel_3rd"/>
    <property type="match status" value="1"/>
</dbReference>
<dbReference type="SUPFAM" id="SSF82861">
    <property type="entry name" value="Mechanosensitive channel protein MscS (YggB), transmembrane region"/>
    <property type="match status" value="1"/>
</dbReference>
<dbReference type="InterPro" id="IPR023408">
    <property type="entry name" value="MscS_beta-dom_sf"/>
</dbReference>
<feature type="transmembrane region" description="Helical" evidence="7">
    <location>
        <begin position="72"/>
        <end position="90"/>
    </location>
</feature>
<gene>
    <name evidence="10" type="ORF">Dia5BBH33_12430</name>
</gene>
<evidence type="ECO:0000313" key="10">
    <source>
        <dbReference type="EMBL" id="BBK25308.1"/>
    </source>
</evidence>